<dbReference type="Pfam" id="PF10431">
    <property type="entry name" value="ClpB_D2-small"/>
    <property type="match status" value="1"/>
</dbReference>
<dbReference type="SUPFAM" id="SSF52540">
    <property type="entry name" value="P-loop containing nucleoside triphosphate hydrolases"/>
    <property type="match status" value="1"/>
</dbReference>
<proteinExistence type="predicted"/>
<dbReference type="EMBL" id="JAUSZI010000002">
    <property type="protein sequence ID" value="MDQ1025493.1"/>
    <property type="molecule type" value="Genomic_DNA"/>
</dbReference>
<evidence type="ECO:0000256" key="2">
    <source>
        <dbReference type="ARBA" id="ARBA00022840"/>
    </source>
</evidence>
<dbReference type="InterPro" id="IPR003593">
    <property type="entry name" value="AAA+_ATPase"/>
</dbReference>
<gene>
    <name evidence="6" type="ORF">QF035_003075</name>
</gene>
<evidence type="ECO:0000256" key="3">
    <source>
        <dbReference type="ARBA" id="ARBA00023186"/>
    </source>
</evidence>
<dbReference type="GO" id="GO:0008233">
    <property type="term" value="F:peptidase activity"/>
    <property type="evidence" value="ECO:0007669"/>
    <property type="project" value="UniProtKB-KW"/>
</dbReference>
<evidence type="ECO:0000259" key="5">
    <source>
        <dbReference type="SMART" id="SM00382"/>
    </source>
</evidence>
<name>A0ABU0SPN5_9ACTN</name>
<dbReference type="Gene3D" id="3.40.50.300">
    <property type="entry name" value="P-loop containing nucleotide triphosphate hydrolases"/>
    <property type="match status" value="1"/>
</dbReference>
<accession>A0ABU0SPN5</accession>
<keyword evidence="1" id="KW-0547">Nucleotide-binding</keyword>
<keyword evidence="3" id="KW-0143">Chaperone</keyword>
<dbReference type="Proteomes" id="UP001230328">
    <property type="component" value="Unassembled WGS sequence"/>
</dbReference>
<keyword evidence="2 6" id="KW-0067">ATP-binding</keyword>
<evidence type="ECO:0000313" key="7">
    <source>
        <dbReference type="Proteomes" id="UP001230328"/>
    </source>
</evidence>
<dbReference type="Pfam" id="PF07724">
    <property type="entry name" value="AAA_2"/>
    <property type="match status" value="1"/>
</dbReference>
<evidence type="ECO:0000313" key="6">
    <source>
        <dbReference type="EMBL" id="MDQ1025493.1"/>
    </source>
</evidence>
<evidence type="ECO:0000256" key="1">
    <source>
        <dbReference type="ARBA" id="ARBA00022741"/>
    </source>
</evidence>
<dbReference type="PANTHER" id="PTHR11638">
    <property type="entry name" value="ATP-DEPENDENT CLP PROTEASE"/>
    <property type="match status" value="1"/>
</dbReference>
<dbReference type="GO" id="GO:0006508">
    <property type="term" value="P:proteolysis"/>
    <property type="evidence" value="ECO:0007669"/>
    <property type="project" value="UniProtKB-KW"/>
</dbReference>
<dbReference type="PRINTS" id="PR00300">
    <property type="entry name" value="CLPPROTEASEA"/>
</dbReference>
<dbReference type="PANTHER" id="PTHR11638:SF18">
    <property type="entry name" value="HEAT SHOCK PROTEIN 104"/>
    <property type="match status" value="1"/>
</dbReference>
<dbReference type="GO" id="GO:0005524">
    <property type="term" value="F:ATP binding"/>
    <property type="evidence" value="ECO:0007669"/>
    <property type="project" value="UniProtKB-KW"/>
</dbReference>
<feature type="region of interest" description="Disordered" evidence="4">
    <location>
        <begin position="1"/>
        <end position="32"/>
    </location>
</feature>
<dbReference type="InterPro" id="IPR001270">
    <property type="entry name" value="ClpA/B"/>
</dbReference>
<dbReference type="InterPro" id="IPR050130">
    <property type="entry name" value="ClpA_ClpB"/>
</dbReference>
<feature type="compositionally biased region" description="Basic and acidic residues" evidence="4">
    <location>
        <begin position="11"/>
        <end position="20"/>
    </location>
</feature>
<dbReference type="CDD" id="cd19499">
    <property type="entry name" value="RecA-like_ClpB_Hsp104-like"/>
    <property type="match status" value="1"/>
</dbReference>
<dbReference type="RefSeq" id="WP_307520842.1">
    <property type="nucleotide sequence ID" value="NZ_JAUSZI010000002.1"/>
</dbReference>
<reference evidence="6 7" key="1">
    <citation type="submission" date="2023-07" db="EMBL/GenBank/DDBJ databases">
        <title>Comparative genomics of wheat-associated soil bacteria to identify genetic determinants of phenazine resistance.</title>
        <authorList>
            <person name="Mouncey N."/>
        </authorList>
    </citation>
    <scope>NUCLEOTIDE SEQUENCE [LARGE SCALE GENOMIC DNA]</scope>
    <source>
        <strain evidence="6 7">V2I4</strain>
    </source>
</reference>
<feature type="region of interest" description="Disordered" evidence="4">
    <location>
        <begin position="266"/>
        <end position="295"/>
    </location>
</feature>
<sequence>MSLSSGSTESRLTKHGEPRHAAASPQRPTPPFVDEILGTLSVHSQFVLHGNIRDRYLAQRRHGGKLVETDRSLPESLWDGLRRLGYGALLRYDQITGFVTLVGPDQDTVVELLNDALRSPRNGQTGGRTPQLLDAEPLLREIVTGFQERRTGQRRDGREAEPLRLALLIDYSSRLSTDVTRLSDAEKDFFLSCVQLAQDAQPLAPGAHLPPRDPAGGGQLFNPVIWLADSDRDLPHWLVSGSERIRAVAVPGPDADERGRMAELLASEHRPGAADVESAPQDGTGTEQEGPYGRSRLDPVTAFAKAAAGLSLDAMRQSHRLALSRGMPFEAMPDAVRIYRLGVEKDPWRSWAIRERIAGGREALTRRVRGQEPAVTMTLDILKRAALGLSGAQATSAGHRPRGVLFFAGPTGTGKTEMAKTVAQLLFDSEEAYLRFDMSEFSAAHAADRLVGAPPGYVGYEAGGELTRAVRADPFRVILFDEIEKAHQGVMDKFLQLLEDGRLTDGQGVTTYFSECVLIFTSNLGVQHKDPKTEKRVWDVHPKDDYSDLAKRVKQNIRHHFESEVGRPELMNRFGGNVVVFGFITGPPAEEVLDLSIDNIAAALWESQDIRLEISPRARGQLGKYCLRDPYAGGRGIGMALETHLINPLARSIFEIRPQSLRGTLRVTDVTEDPEDGSVDLRVEHDRDRG</sequence>
<dbReference type="InterPro" id="IPR003959">
    <property type="entry name" value="ATPase_AAA_core"/>
</dbReference>
<feature type="domain" description="AAA+ ATPase" evidence="5">
    <location>
        <begin position="401"/>
        <end position="544"/>
    </location>
</feature>
<evidence type="ECO:0000256" key="4">
    <source>
        <dbReference type="SAM" id="MobiDB-lite"/>
    </source>
</evidence>
<comment type="caution">
    <text evidence="6">The sequence shown here is derived from an EMBL/GenBank/DDBJ whole genome shotgun (WGS) entry which is preliminary data.</text>
</comment>
<protein>
    <submittedName>
        <fullName evidence="6">ATP-dependent Clp protease ATP-binding subunit ClpB</fullName>
    </submittedName>
</protein>
<keyword evidence="6" id="KW-0378">Hydrolase</keyword>
<feature type="compositionally biased region" description="Polar residues" evidence="4">
    <location>
        <begin position="1"/>
        <end position="10"/>
    </location>
</feature>
<keyword evidence="6" id="KW-0645">Protease</keyword>
<dbReference type="SMART" id="SM00382">
    <property type="entry name" value="AAA"/>
    <property type="match status" value="1"/>
</dbReference>
<dbReference type="InterPro" id="IPR027417">
    <property type="entry name" value="P-loop_NTPase"/>
</dbReference>
<dbReference type="InterPro" id="IPR019489">
    <property type="entry name" value="Clp_ATPase_C"/>
</dbReference>
<keyword evidence="7" id="KW-1185">Reference proteome</keyword>
<organism evidence="6 7">
    <name type="scientific">Streptomyces umbrinus</name>
    <dbReference type="NCBI Taxonomy" id="67370"/>
    <lineage>
        <taxon>Bacteria</taxon>
        <taxon>Bacillati</taxon>
        <taxon>Actinomycetota</taxon>
        <taxon>Actinomycetes</taxon>
        <taxon>Kitasatosporales</taxon>
        <taxon>Streptomycetaceae</taxon>
        <taxon>Streptomyces</taxon>
        <taxon>Streptomyces phaeochromogenes group</taxon>
    </lineage>
</organism>